<protein>
    <submittedName>
        <fullName evidence="2">Uncharacterized protein</fullName>
    </submittedName>
</protein>
<organism evidence="2 3">
    <name type="scientific">Micavibrio aeruginosavorus</name>
    <dbReference type="NCBI Taxonomy" id="349221"/>
    <lineage>
        <taxon>Bacteria</taxon>
        <taxon>Pseudomonadati</taxon>
        <taxon>Bdellovibrionota</taxon>
        <taxon>Bdellovibrionia</taxon>
        <taxon>Bdellovibrionales</taxon>
        <taxon>Pseudobdellovibrionaceae</taxon>
        <taxon>Micavibrio</taxon>
    </lineage>
</organism>
<gene>
    <name evidence="2" type="ORF">DI586_03135</name>
</gene>
<evidence type="ECO:0000313" key="2">
    <source>
        <dbReference type="EMBL" id="PZP56620.1"/>
    </source>
</evidence>
<dbReference type="Proteomes" id="UP000249739">
    <property type="component" value="Unassembled WGS sequence"/>
</dbReference>
<feature type="chain" id="PRO_5015849434" evidence="1">
    <location>
        <begin position="20"/>
        <end position="159"/>
    </location>
</feature>
<evidence type="ECO:0000313" key="3">
    <source>
        <dbReference type="Proteomes" id="UP000249739"/>
    </source>
</evidence>
<feature type="signal peptide" evidence="1">
    <location>
        <begin position="1"/>
        <end position="19"/>
    </location>
</feature>
<comment type="caution">
    <text evidence="2">The sequence shown here is derived from an EMBL/GenBank/DDBJ whole genome shotgun (WGS) entry which is preliminary data.</text>
</comment>
<sequence length="159" mass="17934">MKLFILVILFIIPAPLAYACRCADLGQSSRFSEIDQVIKNGGFIGLVRASEIEKNGWPFDWAGTFEFILPYANIKPKAQKISIQTHEKNNCDVPAPKNGALLEVILKKQGDKYRFLPTCSGLTESEWQSLSQKYKLKECKNAEWSHAANFHGRILKCAE</sequence>
<evidence type="ECO:0000256" key="1">
    <source>
        <dbReference type="SAM" id="SignalP"/>
    </source>
</evidence>
<keyword evidence="1" id="KW-0732">Signal</keyword>
<proteinExistence type="predicted"/>
<name>A0A2W5FS38_9BACT</name>
<dbReference type="EMBL" id="QFOT01000020">
    <property type="protein sequence ID" value="PZP56620.1"/>
    <property type="molecule type" value="Genomic_DNA"/>
</dbReference>
<reference evidence="2 3" key="1">
    <citation type="submission" date="2017-08" db="EMBL/GenBank/DDBJ databases">
        <title>Infants hospitalized years apart are colonized by the same room-sourced microbial strains.</title>
        <authorList>
            <person name="Brooks B."/>
            <person name="Olm M.R."/>
            <person name="Firek B.A."/>
            <person name="Baker R."/>
            <person name="Thomas B.C."/>
            <person name="Morowitz M.J."/>
            <person name="Banfield J.F."/>
        </authorList>
    </citation>
    <scope>NUCLEOTIDE SEQUENCE [LARGE SCALE GENOMIC DNA]</scope>
    <source>
        <strain evidence="2">S2_006_000_R2_64</strain>
    </source>
</reference>
<accession>A0A2W5FS38</accession>
<dbReference type="PROSITE" id="PS51257">
    <property type="entry name" value="PROKAR_LIPOPROTEIN"/>
    <property type="match status" value="1"/>
</dbReference>
<dbReference type="AlphaFoldDB" id="A0A2W5FS38"/>